<dbReference type="GO" id="GO:0009253">
    <property type="term" value="P:peptidoglycan catabolic process"/>
    <property type="evidence" value="ECO:0007669"/>
    <property type="project" value="InterPro"/>
</dbReference>
<keyword evidence="5" id="KW-0472">Membrane</keyword>
<dbReference type="SUPFAM" id="SSF55846">
    <property type="entry name" value="N-acetylmuramoyl-L-alanine amidase-like"/>
    <property type="match status" value="1"/>
</dbReference>
<feature type="chain" id="PRO_5002541123" description="N-acetylmuramoyl-L-alanine amidase" evidence="6">
    <location>
        <begin position="28"/>
        <end position="771"/>
    </location>
</feature>
<dbReference type="EMBL" id="LCRX01000018">
    <property type="protein sequence ID" value="KKW41476.1"/>
    <property type="molecule type" value="Genomic_DNA"/>
</dbReference>
<dbReference type="Pfam" id="PF01510">
    <property type="entry name" value="Amidase_2"/>
    <property type="match status" value="1"/>
</dbReference>
<dbReference type="CDD" id="cd06583">
    <property type="entry name" value="PGRP"/>
    <property type="match status" value="1"/>
</dbReference>
<evidence type="ECO:0000256" key="1">
    <source>
        <dbReference type="ARBA" id="ARBA00001561"/>
    </source>
</evidence>
<keyword evidence="3" id="KW-0378">Hydrolase</keyword>
<dbReference type="InterPro" id="IPR036505">
    <property type="entry name" value="Amidase/PGRP_sf"/>
</dbReference>
<organism evidence="8 9">
    <name type="scientific">Candidatus Magasanikbacteria bacterium GW2011_GWA2_56_11</name>
    <dbReference type="NCBI Taxonomy" id="1619044"/>
    <lineage>
        <taxon>Bacteria</taxon>
        <taxon>Candidatus Magasanikiibacteriota</taxon>
    </lineage>
</organism>
<keyword evidence="5" id="KW-1133">Transmembrane helix</keyword>
<evidence type="ECO:0000256" key="4">
    <source>
        <dbReference type="ARBA" id="ARBA00023316"/>
    </source>
</evidence>
<evidence type="ECO:0000256" key="6">
    <source>
        <dbReference type="SAM" id="SignalP"/>
    </source>
</evidence>
<evidence type="ECO:0000256" key="2">
    <source>
        <dbReference type="ARBA" id="ARBA00011901"/>
    </source>
</evidence>
<feature type="transmembrane region" description="Helical" evidence="5">
    <location>
        <begin position="459"/>
        <end position="476"/>
    </location>
</feature>
<accession>A0A0G1YE03</accession>
<dbReference type="PANTHER" id="PTHR30417:SF1">
    <property type="entry name" value="N-ACETYLMURAMOYL-L-ALANINE AMIDASE AMID"/>
    <property type="match status" value="1"/>
</dbReference>
<dbReference type="SMART" id="SM00644">
    <property type="entry name" value="Ami_2"/>
    <property type="match status" value="1"/>
</dbReference>
<reference evidence="8 9" key="1">
    <citation type="journal article" date="2015" name="Nature">
        <title>rRNA introns, odd ribosomes, and small enigmatic genomes across a large radiation of phyla.</title>
        <authorList>
            <person name="Brown C.T."/>
            <person name="Hug L.A."/>
            <person name="Thomas B.C."/>
            <person name="Sharon I."/>
            <person name="Castelle C.J."/>
            <person name="Singh A."/>
            <person name="Wilkins M.J."/>
            <person name="Williams K.H."/>
            <person name="Banfield J.F."/>
        </authorList>
    </citation>
    <scope>NUCLEOTIDE SEQUENCE [LARGE SCALE GENOMIC DNA]</scope>
</reference>
<evidence type="ECO:0000259" key="7">
    <source>
        <dbReference type="SMART" id="SM00644"/>
    </source>
</evidence>
<dbReference type="Proteomes" id="UP000033870">
    <property type="component" value="Unassembled WGS sequence"/>
</dbReference>
<dbReference type="InterPro" id="IPR002502">
    <property type="entry name" value="Amidase_domain"/>
</dbReference>
<feature type="transmembrane region" description="Helical" evidence="5">
    <location>
        <begin position="416"/>
        <end position="439"/>
    </location>
</feature>
<gene>
    <name evidence="8" type="ORF">UY92_C0018G0005</name>
</gene>
<feature type="domain" description="N-acetylmuramoyl-L-alanine amidase" evidence="7">
    <location>
        <begin position="540"/>
        <end position="679"/>
    </location>
</feature>
<evidence type="ECO:0000313" key="8">
    <source>
        <dbReference type="EMBL" id="KKW41476.1"/>
    </source>
</evidence>
<keyword evidence="6" id="KW-0732">Signal</keyword>
<name>A0A0G1YE03_9BACT</name>
<protein>
    <recommendedName>
        <fullName evidence="2">N-acetylmuramoyl-L-alanine amidase</fullName>
        <ecNumber evidence="2">3.5.1.28</ecNumber>
    </recommendedName>
</protein>
<comment type="catalytic activity">
    <reaction evidence="1">
        <text>Hydrolyzes the link between N-acetylmuramoyl residues and L-amino acid residues in certain cell-wall glycopeptides.</text>
        <dbReference type="EC" id="3.5.1.28"/>
    </reaction>
</comment>
<dbReference type="GO" id="GO:0008745">
    <property type="term" value="F:N-acetylmuramoyl-L-alanine amidase activity"/>
    <property type="evidence" value="ECO:0007669"/>
    <property type="project" value="UniProtKB-EC"/>
</dbReference>
<feature type="signal peptide" evidence="6">
    <location>
        <begin position="1"/>
        <end position="27"/>
    </location>
</feature>
<evidence type="ECO:0000256" key="5">
    <source>
        <dbReference type="SAM" id="Phobius"/>
    </source>
</evidence>
<dbReference type="InterPro" id="IPR051206">
    <property type="entry name" value="NAMLAA_amidase_2"/>
</dbReference>
<dbReference type="EC" id="3.5.1.28" evidence="2"/>
<evidence type="ECO:0000313" key="9">
    <source>
        <dbReference type="Proteomes" id="UP000033870"/>
    </source>
</evidence>
<dbReference type="AlphaFoldDB" id="A0A0G1YE03"/>
<dbReference type="GO" id="GO:0009254">
    <property type="term" value="P:peptidoglycan turnover"/>
    <property type="evidence" value="ECO:0007669"/>
    <property type="project" value="TreeGrafter"/>
</dbReference>
<keyword evidence="5" id="KW-0812">Transmembrane</keyword>
<comment type="caution">
    <text evidence="8">The sequence shown here is derived from an EMBL/GenBank/DDBJ whole genome shotgun (WGS) entry which is preliminary data.</text>
</comment>
<proteinExistence type="predicted"/>
<evidence type="ECO:0000256" key="3">
    <source>
        <dbReference type="ARBA" id="ARBA00022801"/>
    </source>
</evidence>
<keyword evidence="4" id="KW-0961">Cell wall biogenesis/degradation</keyword>
<sequence>MRSLVRLFFFGLLAAAVAGLSTDAVVAAGECAEDIYLELPYPNDLDVVSEDGVDDGYKPFVGEIYPGDKRPAGAPKNSGLVWIPKEACGKKVDLLIAMHGWRSLSLPNVNIFVKSPDQKRFDAIVRSFLGYNKSLPIVIAAPLHDRGPKQTVWLEGVYNVNTHIKKINDALAQKGLNIQFSRVSLLGHSNANCGGGLARAAKELQGYPLYLYAAADGTCGTSTNNDFFAKYGVIEAVRQKGGAIFHLHQNDSDSQAASFLMNSTPGGLDPGANNKTDYDRTWKSQDGMILSYRLIPDPNDKEYNHTNAPQYLLKEALPRFFSPKGPYDPKANPVIPGSAQTGNQNPAAGASLLKDALRDGPLTENELQKLLQKPVLKIKIPGVNFSDITLKNLQRTELGGTVYLYFPFIGEYVAGVFRYLVAAIAIVSVVMIIVAGFTWILPSPSGDNINAAKKKIQQALVGLIVAMSSYSILFLINPELVNFRSLRVLYIPVMGEGSAEHSLQKNLDEQGGVAPYPCTGKMPPSEAVFGQPDFGRSEPYSCGNRNLYNVTYLVVHEGAIGDTIGYLTTVGLSTHFVIQRNGKVVQAVDIRRRAGHAGSIMNPWSVGVDLQIPQGCDQAGACVNNKSCSEKCFYTPEQYESLNQLIEVLIKKTGIMRNDNSIIAHCQIKYAESGHGDPRNFDWSRLGLNLNKHRQGDNMINGKCIKTFSVETHNKLAEQAKQQKKAVAAGTTGCCEYLGENSLPAFTPAKEVECLAKNAVIQWREQSCLET</sequence>
<dbReference type="STRING" id="1619044.UY92_C0018G0005"/>
<dbReference type="GO" id="GO:0071555">
    <property type="term" value="P:cell wall organization"/>
    <property type="evidence" value="ECO:0007669"/>
    <property type="project" value="UniProtKB-KW"/>
</dbReference>
<dbReference type="Gene3D" id="3.40.80.10">
    <property type="entry name" value="Peptidoglycan recognition protein-like"/>
    <property type="match status" value="1"/>
</dbReference>
<dbReference type="PANTHER" id="PTHR30417">
    <property type="entry name" value="N-ACETYLMURAMOYL-L-ALANINE AMIDASE AMID"/>
    <property type="match status" value="1"/>
</dbReference>